<dbReference type="InterPro" id="IPR036834">
    <property type="entry name" value="Bcl-2-like_sf"/>
</dbReference>
<reference evidence="4" key="2">
    <citation type="submission" date="2025-09" db="UniProtKB">
        <authorList>
            <consortium name="Ensembl"/>
        </authorList>
    </citation>
    <scope>IDENTIFICATION</scope>
</reference>
<dbReference type="OrthoDB" id="6020735at2759"/>
<accession>A0A670ZHB7</accession>
<sequence length="191" mass="21435">MAAEGSGRNRPMAPVAIPGESSLSDSISCILRIGKALLWGFIKTLWQRYAACSPHPASLEQVGRDSIPGEQANGGDESDTAQVYSLKEHMFRILQELRNNADITRMAESVTSENPLHGLAKVSEEMFATGVNWGRIVVFFYFTYEVCRQCASSFFRDVMDWAMNFLRDRLALWIEQQGGWNAILNFFPSSE</sequence>
<dbReference type="GO" id="GO:0015267">
    <property type="term" value="F:channel activity"/>
    <property type="evidence" value="ECO:0007669"/>
    <property type="project" value="TreeGrafter"/>
</dbReference>
<dbReference type="AlphaFoldDB" id="A0A670ZHB7"/>
<dbReference type="PANTHER" id="PTHR11256:SF42">
    <property type="entry name" value="APOPTOSIS REGULATOR BAX"/>
    <property type="match status" value="1"/>
</dbReference>
<dbReference type="Gene3D" id="1.10.437.10">
    <property type="entry name" value="Blc2-like"/>
    <property type="match status" value="1"/>
</dbReference>
<name>A0A670ZHB7_PSETE</name>
<dbReference type="OMA" id="DAAQMYS"/>
<dbReference type="InterPro" id="IPR026298">
    <property type="entry name" value="Bcl-2_fam"/>
</dbReference>
<evidence type="ECO:0000259" key="3">
    <source>
        <dbReference type="SMART" id="SM00337"/>
    </source>
</evidence>
<dbReference type="GO" id="GO:0051400">
    <property type="term" value="F:BH domain binding"/>
    <property type="evidence" value="ECO:0007669"/>
    <property type="project" value="TreeGrafter"/>
</dbReference>
<dbReference type="RefSeq" id="XP_026567690.1">
    <property type="nucleotide sequence ID" value="XM_026711905.1"/>
</dbReference>
<dbReference type="SUPFAM" id="SSF56854">
    <property type="entry name" value="Bcl-2 inhibitors of programmed cell death"/>
    <property type="match status" value="1"/>
</dbReference>
<dbReference type="GO" id="GO:0042981">
    <property type="term" value="P:regulation of apoptotic process"/>
    <property type="evidence" value="ECO:0007669"/>
    <property type="project" value="InterPro"/>
</dbReference>
<protein>
    <submittedName>
        <fullName evidence="4">Apoptosis regulator BAX-like</fullName>
    </submittedName>
</protein>
<dbReference type="Proteomes" id="UP000472273">
    <property type="component" value="Unplaced"/>
</dbReference>
<feature type="domain" description="Bcl-2 Bcl-2 homology region 1-3" evidence="3">
    <location>
        <begin position="90"/>
        <end position="180"/>
    </location>
</feature>
<dbReference type="GO" id="GO:0008630">
    <property type="term" value="P:intrinsic apoptotic signaling pathway in response to DNA damage"/>
    <property type="evidence" value="ECO:0007669"/>
    <property type="project" value="TreeGrafter"/>
</dbReference>
<evidence type="ECO:0000313" key="4">
    <source>
        <dbReference type="Ensembl" id="ENSPTXP00000022150.1"/>
    </source>
</evidence>
<evidence type="ECO:0000313" key="5">
    <source>
        <dbReference type="Proteomes" id="UP000472273"/>
    </source>
</evidence>
<dbReference type="Pfam" id="PF00452">
    <property type="entry name" value="Bcl-2"/>
    <property type="match status" value="1"/>
</dbReference>
<proteinExistence type="inferred from homology"/>
<dbReference type="GO" id="GO:0001836">
    <property type="term" value="P:release of cytochrome c from mitochondria"/>
    <property type="evidence" value="ECO:0007669"/>
    <property type="project" value="TreeGrafter"/>
</dbReference>
<dbReference type="Ensembl" id="ENSPTXT00000022829.1">
    <property type="protein sequence ID" value="ENSPTXP00000022150.1"/>
    <property type="gene ID" value="ENSPTXG00000015324.1"/>
</dbReference>
<reference evidence="4" key="1">
    <citation type="submission" date="2025-08" db="UniProtKB">
        <authorList>
            <consortium name="Ensembl"/>
        </authorList>
    </citation>
    <scope>IDENTIFICATION</scope>
</reference>
<dbReference type="SMART" id="SM00337">
    <property type="entry name" value="BCL"/>
    <property type="match status" value="1"/>
</dbReference>
<gene>
    <name evidence="4" type="primary">LOC113443578</name>
</gene>
<dbReference type="PRINTS" id="PR01862">
    <property type="entry name" value="BCL2FAMILY"/>
</dbReference>
<evidence type="ECO:0000256" key="2">
    <source>
        <dbReference type="ARBA" id="ARBA00022703"/>
    </source>
</evidence>
<keyword evidence="2" id="KW-0053">Apoptosis</keyword>
<dbReference type="GO" id="GO:0097192">
    <property type="term" value="P:extrinsic apoptotic signaling pathway in absence of ligand"/>
    <property type="evidence" value="ECO:0007669"/>
    <property type="project" value="TreeGrafter"/>
</dbReference>
<keyword evidence="5" id="KW-1185">Reference proteome</keyword>
<dbReference type="KEGG" id="ptex:113443578"/>
<dbReference type="CDD" id="cd06845">
    <property type="entry name" value="Bcl-2_like"/>
    <property type="match status" value="1"/>
</dbReference>
<dbReference type="PROSITE" id="PS50062">
    <property type="entry name" value="BCL2_FAMILY"/>
    <property type="match status" value="1"/>
</dbReference>
<dbReference type="GeneID" id="113443578"/>
<comment type="similarity">
    <text evidence="1">Belongs to the Bcl-2 family.</text>
</comment>
<evidence type="ECO:0000256" key="1">
    <source>
        <dbReference type="ARBA" id="ARBA00009458"/>
    </source>
</evidence>
<dbReference type="PANTHER" id="PTHR11256">
    <property type="entry name" value="BCL-2 RELATED"/>
    <property type="match status" value="1"/>
</dbReference>
<dbReference type="InterPro" id="IPR046371">
    <property type="entry name" value="Bcl-2_BH1-3"/>
</dbReference>
<dbReference type="GO" id="GO:0008053">
    <property type="term" value="P:mitochondrial fusion"/>
    <property type="evidence" value="ECO:0007669"/>
    <property type="project" value="TreeGrafter"/>
</dbReference>
<organism evidence="4 5">
    <name type="scientific">Pseudonaja textilis</name>
    <name type="common">Eastern brown snake</name>
    <dbReference type="NCBI Taxonomy" id="8673"/>
    <lineage>
        <taxon>Eukaryota</taxon>
        <taxon>Metazoa</taxon>
        <taxon>Chordata</taxon>
        <taxon>Craniata</taxon>
        <taxon>Vertebrata</taxon>
        <taxon>Euteleostomi</taxon>
        <taxon>Lepidosauria</taxon>
        <taxon>Squamata</taxon>
        <taxon>Bifurcata</taxon>
        <taxon>Unidentata</taxon>
        <taxon>Episquamata</taxon>
        <taxon>Toxicofera</taxon>
        <taxon>Serpentes</taxon>
        <taxon>Colubroidea</taxon>
        <taxon>Elapidae</taxon>
        <taxon>Hydrophiinae</taxon>
        <taxon>Pseudonaja</taxon>
    </lineage>
</organism>
<dbReference type="GO" id="GO:0005741">
    <property type="term" value="C:mitochondrial outer membrane"/>
    <property type="evidence" value="ECO:0007669"/>
    <property type="project" value="TreeGrafter"/>
</dbReference>
<dbReference type="InterPro" id="IPR002475">
    <property type="entry name" value="Bcl2-like"/>
</dbReference>
<dbReference type="GeneTree" id="ENSGT00960000188719"/>